<dbReference type="Pfam" id="PF02775">
    <property type="entry name" value="TPP_enzyme_C"/>
    <property type="match status" value="1"/>
</dbReference>
<evidence type="ECO:0000313" key="8">
    <source>
        <dbReference type="Proteomes" id="UP000264006"/>
    </source>
</evidence>
<dbReference type="PANTHER" id="PTHR18968:SF13">
    <property type="entry name" value="ACETOLACTATE SYNTHASE CATALYTIC SUBUNIT, MITOCHONDRIAL"/>
    <property type="match status" value="1"/>
</dbReference>
<dbReference type="GO" id="GO:0005948">
    <property type="term" value="C:acetolactate synthase complex"/>
    <property type="evidence" value="ECO:0007669"/>
    <property type="project" value="TreeGrafter"/>
</dbReference>
<evidence type="ECO:0000256" key="3">
    <source>
        <dbReference type="RuleBase" id="RU362132"/>
    </source>
</evidence>
<name>A0A346Y352_9ACTN</name>
<dbReference type="InterPro" id="IPR029035">
    <property type="entry name" value="DHS-like_NAD/FAD-binding_dom"/>
</dbReference>
<dbReference type="GO" id="GO:0050660">
    <property type="term" value="F:flavin adenine dinucleotide binding"/>
    <property type="evidence" value="ECO:0007669"/>
    <property type="project" value="TreeGrafter"/>
</dbReference>
<dbReference type="InterPro" id="IPR029061">
    <property type="entry name" value="THDP-binding"/>
</dbReference>
<dbReference type="InterPro" id="IPR012001">
    <property type="entry name" value="Thiamin_PyroP_enz_TPP-bd_dom"/>
</dbReference>
<dbReference type="CDD" id="cd07035">
    <property type="entry name" value="TPP_PYR_POX_like"/>
    <property type="match status" value="1"/>
</dbReference>
<dbReference type="GO" id="GO:0009099">
    <property type="term" value="P:L-valine biosynthetic process"/>
    <property type="evidence" value="ECO:0007669"/>
    <property type="project" value="TreeGrafter"/>
</dbReference>
<feature type="domain" description="Thiamine pyrophosphate enzyme N-terminal TPP-binding" evidence="6">
    <location>
        <begin position="1"/>
        <end position="115"/>
    </location>
</feature>
<dbReference type="GO" id="GO:0009097">
    <property type="term" value="P:isoleucine biosynthetic process"/>
    <property type="evidence" value="ECO:0007669"/>
    <property type="project" value="TreeGrafter"/>
</dbReference>
<dbReference type="Gene3D" id="3.40.50.1220">
    <property type="entry name" value="TPP-binding domain"/>
    <property type="match status" value="1"/>
</dbReference>
<evidence type="ECO:0000256" key="1">
    <source>
        <dbReference type="ARBA" id="ARBA00007812"/>
    </source>
</evidence>
<dbReference type="GO" id="GO:0030976">
    <property type="term" value="F:thiamine pyrophosphate binding"/>
    <property type="evidence" value="ECO:0007669"/>
    <property type="project" value="InterPro"/>
</dbReference>
<dbReference type="AlphaFoldDB" id="A0A346Y352"/>
<dbReference type="InterPro" id="IPR045229">
    <property type="entry name" value="TPP_enz"/>
</dbReference>
<dbReference type="InterPro" id="IPR011766">
    <property type="entry name" value="TPP_enzyme_TPP-bd"/>
</dbReference>
<dbReference type="EMBL" id="CP031165">
    <property type="protein sequence ID" value="AXV08899.1"/>
    <property type="molecule type" value="Genomic_DNA"/>
</dbReference>
<dbReference type="Proteomes" id="UP000264006">
    <property type="component" value="Chromosome"/>
</dbReference>
<dbReference type="SUPFAM" id="SSF52518">
    <property type="entry name" value="Thiamin diphosphate-binding fold (THDP-binding)"/>
    <property type="match status" value="2"/>
</dbReference>
<evidence type="ECO:0000313" key="7">
    <source>
        <dbReference type="EMBL" id="AXV08899.1"/>
    </source>
</evidence>
<reference evidence="7 8" key="1">
    <citation type="submission" date="2018-09" db="EMBL/GenBank/DDBJ databases">
        <title>Complete genome sequence of Euzebya sp. DY32-46 isolated from seawater of Pacific Ocean.</title>
        <authorList>
            <person name="Xu L."/>
            <person name="Wu Y.-H."/>
            <person name="Xu X.-W."/>
        </authorList>
    </citation>
    <scope>NUCLEOTIDE SEQUENCE [LARGE SCALE GENOMIC DNA]</scope>
    <source>
        <strain evidence="7 8">DY32-46</strain>
    </source>
</reference>
<evidence type="ECO:0000259" key="6">
    <source>
        <dbReference type="Pfam" id="PF02776"/>
    </source>
</evidence>
<dbReference type="GO" id="GO:0003984">
    <property type="term" value="F:acetolactate synthase activity"/>
    <property type="evidence" value="ECO:0007669"/>
    <property type="project" value="TreeGrafter"/>
</dbReference>
<dbReference type="Pfam" id="PF00205">
    <property type="entry name" value="TPP_enzyme_M"/>
    <property type="match status" value="1"/>
</dbReference>
<comment type="similarity">
    <text evidence="1 3">Belongs to the TPP enzyme family.</text>
</comment>
<organism evidence="7 8">
    <name type="scientific">Euzebya pacifica</name>
    <dbReference type="NCBI Taxonomy" id="1608957"/>
    <lineage>
        <taxon>Bacteria</taxon>
        <taxon>Bacillati</taxon>
        <taxon>Actinomycetota</taxon>
        <taxon>Nitriliruptoria</taxon>
        <taxon>Euzebyales</taxon>
    </lineage>
</organism>
<accession>A0A346Y352</accession>
<dbReference type="KEGG" id="euz:DVS28_a4232"/>
<feature type="domain" description="Thiamine pyrophosphate enzyme TPP-binding" evidence="5">
    <location>
        <begin position="387"/>
        <end position="531"/>
    </location>
</feature>
<proteinExistence type="inferred from homology"/>
<dbReference type="Pfam" id="PF02776">
    <property type="entry name" value="TPP_enzyme_N"/>
    <property type="match status" value="1"/>
</dbReference>
<dbReference type="RefSeq" id="WP_164710842.1">
    <property type="nucleotide sequence ID" value="NZ_CP031165.1"/>
</dbReference>
<dbReference type="CDD" id="cd00568">
    <property type="entry name" value="TPP_enzymes"/>
    <property type="match status" value="1"/>
</dbReference>
<gene>
    <name evidence="7" type="ORF">DVS28_a4232</name>
</gene>
<keyword evidence="8" id="KW-1185">Reference proteome</keyword>
<dbReference type="SUPFAM" id="SSF52467">
    <property type="entry name" value="DHS-like NAD/FAD-binding domain"/>
    <property type="match status" value="1"/>
</dbReference>
<evidence type="ECO:0000256" key="2">
    <source>
        <dbReference type="ARBA" id="ARBA00023052"/>
    </source>
</evidence>
<sequence length="554" mass="56581">MKAWEAVAAALVAEGVTEVFGVMGDGNLKLIPHITSTHGVRMVAARHESAALAMADGYARTSGRVGVCSVTQGPGLTNTLTALISARKAGTPLVLLTGDTPHGVPGLPQDCDQEALLAAAGVPVQPFSAASAAADVAAAFAAARGGPGPVALSMPTDVQDEESVQDETSVAAAVAPSTPASVVAEPDESSLAEAAALLASAERPVVLAGRGAIRAGAKEAAIALADEVGALLATTLPAKSWFDGHPWSVGICGGFATPLGADLIADADVVVVLGAGVNSFTNRAGSLLHEPTKIVHVDVDPAAVGRYTPAAVSVVGDARVVATRLRELVAGSSPRDGFRTEDVAEQLRTFDLGAAHDDEGVDGALDPRTVCAALEHLLPANRQLVTDGGHFCGFPASYLSVPEPSAFLFSLDFGSVGLGLGSAIGAAVAHPERLTVLAIGDGGLMMSLGDLETLSREQVPMLVLVFDDGAYGAELHFLRMLGLPEEESLFTTPDLVAVAESVGARGMLIETLDDLKGLAAECVDLRQPLVAHIPVNRDVRAGWLEEAFARKVGE</sequence>
<keyword evidence="2 3" id="KW-0786">Thiamine pyrophosphate</keyword>
<protein>
    <submittedName>
        <fullName evidence="7">Acetolactate synthase large subunit</fullName>
    </submittedName>
</protein>
<dbReference type="Gene3D" id="3.40.50.970">
    <property type="match status" value="2"/>
</dbReference>
<evidence type="ECO:0000259" key="4">
    <source>
        <dbReference type="Pfam" id="PF00205"/>
    </source>
</evidence>
<evidence type="ECO:0000259" key="5">
    <source>
        <dbReference type="Pfam" id="PF02775"/>
    </source>
</evidence>
<dbReference type="InterPro" id="IPR012000">
    <property type="entry name" value="Thiamin_PyroP_enz_cen_dom"/>
</dbReference>
<dbReference type="PANTHER" id="PTHR18968">
    <property type="entry name" value="THIAMINE PYROPHOSPHATE ENZYMES"/>
    <property type="match status" value="1"/>
</dbReference>
<dbReference type="GO" id="GO:0000287">
    <property type="term" value="F:magnesium ion binding"/>
    <property type="evidence" value="ECO:0007669"/>
    <property type="project" value="InterPro"/>
</dbReference>
<feature type="domain" description="Thiamine pyrophosphate enzyme central" evidence="4">
    <location>
        <begin position="191"/>
        <end position="325"/>
    </location>
</feature>